<dbReference type="Proteomes" id="UP000829291">
    <property type="component" value="Chromosome 3"/>
</dbReference>
<dbReference type="Gene3D" id="2.60.120.290">
    <property type="entry name" value="Spermadhesin, CUB domain"/>
    <property type="match status" value="2"/>
</dbReference>
<evidence type="ECO:0000256" key="5">
    <source>
        <dbReference type="SAM" id="SignalP"/>
    </source>
</evidence>
<evidence type="ECO:0000256" key="4">
    <source>
        <dbReference type="SAM" id="Phobius"/>
    </source>
</evidence>
<keyword evidence="7" id="KW-1185">Reference proteome</keyword>
<dbReference type="InterPro" id="IPR002172">
    <property type="entry name" value="LDrepeatLR_classA_rpt"/>
</dbReference>
<organism evidence="7 8">
    <name type="scientific">Neodiprion lecontei</name>
    <name type="common">Redheaded pine sawfly</name>
    <dbReference type="NCBI Taxonomy" id="441921"/>
    <lineage>
        <taxon>Eukaryota</taxon>
        <taxon>Metazoa</taxon>
        <taxon>Ecdysozoa</taxon>
        <taxon>Arthropoda</taxon>
        <taxon>Hexapoda</taxon>
        <taxon>Insecta</taxon>
        <taxon>Pterygota</taxon>
        <taxon>Neoptera</taxon>
        <taxon>Endopterygota</taxon>
        <taxon>Hymenoptera</taxon>
        <taxon>Tenthredinoidea</taxon>
        <taxon>Diprionidae</taxon>
        <taxon>Diprioninae</taxon>
        <taxon>Neodiprion</taxon>
    </lineage>
</organism>
<dbReference type="SMART" id="SM00192">
    <property type="entry name" value="LDLa"/>
    <property type="match status" value="2"/>
</dbReference>
<feature type="signal peptide" evidence="5">
    <location>
        <begin position="1"/>
        <end position="29"/>
    </location>
</feature>
<evidence type="ECO:0000313" key="7">
    <source>
        <dbReference type="Proteomes" id="UP000829291"/>
    </source>
</evidence>
<dbReference type="InterPro" id="IPR053207">
    <property type="entry name" value="Non-NMDA_GluR_Accessory"/>
</dbReference>
<dbReference type="InterPro" id="IPR035914">
    <property type="entry name" value="Sperma_CUB_dom_sf"/>
</dbReference>
<keyword evidence="4" id="KW-0812">Transmembrane</keyword>
<dbReference type="InterPro" id="IPR000859">
    <property type="entry name" value="CUB_dom"/>
</dbReference>
<evidence type="ECO:0000256" key="1">
    <source>
        <dbReference type="ARBA" id="ARBA00023157"/>
    </source>
</evidence>
<dbReference type="CDD" id="cd00041">
    <property type="entry name" value="CUB"/>
    <property type="match status" value="1"/>
</dbReference>
<feature type="chain" id="PRO_5045705466" evidence="5">
    <location>
        <begin position="30"/>
        <end position="1031"/>
    </location>
</feature>
<feature type="compositionally biased region" description="Low complexity" evidence="3">
    <location>
        <begin position="970"/>
        <end position="981"/>
    </location>
</feature>
<keyword evidence="4" id="KW-1133">Transmembrane helix</keyword>
<feature type="transmembrane region" description="Helical" evidence="4">
    <location>
        <begin position="911"/>
        <end position="933"/>
    </location>
</feature>
<comment type="caution">
    <text evidence="2">Lacks conserved residue(s) required for the propagation of feature annotation.</text>
</comment>
<dbReference type="Pfam" id="PF25090">
    <property type="entry name" value="DUF7805"/>
    <property type="match status" value="1"/>
</dbReference>
<feature type="compositionally biased region" description="Basic and acidic residues" evidence="3">
    <location>
        <begin position="939"/>
        <end position="958"/>
    </location>
</feature>
<dbReference type="PROSITE" id="PS01209">
    <property type="entry name" value="LDLRA_1"/>
    <property type="match status" value="1"/>
</dbReference>
<feature type="disulfide bond" evidence="2">
    <location>
        <begin position="882"/>
        <end position="897"/>
    </location>
</feature>
<keyword evidence="1 2" id="KW-1015">Disulfide bond</keyword>
<evidence type="ECO:0000259" key="6">
    <source>
        <dbReference type="PROSITE" id="PS01180"/>
    </source>
</evidence>
<dbReference type="InterPro" id="IPR056707">
    <property type="entry name" value="DUF7805"/>
</dbReference>
<feature type="domain" description="CUB" evidence="6">
    <location>
        <begin position="224"/>
        <end position="355"/>
    </location>
</feature>
<dbReference type="GeneID" id="107222892"/>
<protein>
    <submittedName>
        <fullName evidence="8">Uncharacterized protein LOC107222892 isoform X1</fullName>
    </submittedName>
</protein>
<evidence type="ECO:0000256" key="3">
    <source>
        <dbReference type="SAM" id="MobiDB-lite"/>
    </source>
</evidence>
<dbReference type="Gene3D" id="4.10.400.10">
    <property type="entry name" value="Low-density Lipoprotein Receptor"/>
    <property type="match status" value="2"/>
</dbReference>
<dbReference type="PANTHER" id="PTHR47537:SF8">
    <property type="entry name" value="CUB DOMAIN-CONTAINING PROTEIN"/>
    <property type="match status" value="1"/>
</dbReference>
<reference evidence="8" key="1">
    <citation type="submission" date="2025-08" db="UniProtKB">
        <authorList>
            <consortium name="RefSeq"/>
        </authorList>
    </citation>
    <scope>IDENTIFICATION</scope>
    <source>
        <tissue evidence="8">Thorax and Abdomen</tissue>
    </source>
</reference>
<dbReference type="PROSITE" id="PS50068">
    <property type="entry name" value="LDLRA_2"/>
    <property type="match status" value="2"/>
</dbReference>
<keyword evidence="5" id="KW-0732">Signal</keyword>
<dbReference type="PROSITE" id="PS01180">
    <property type="entry name" value="CUB"/>
    <property type="match status" value="2"/>
</dbReference>
<evidence type="ECO:0000313" key="8">
    <source>
        <dbReference type="RefSeq" id="XP_046591840.1"/>
    </source>
</evidence>
<dbReference type="InterPro" id="IPR023415">
    <property type="entry name" value="LDLR_class-A_CS"/>
</dbReference>
<dbReference type="Pfam" id="PF00057">
    <property type="entry name" value="Ldl_recept_a"/>
    <property type="match status" value="1"/>
</dbReference>
<dbReference type="CDD" id="cd00112">
    <property type="entry name" value="LDLa"/>
    <property type="match status" value="2"/>
</dbReference>
<feature type="disulfide bond" evidence="2">
    <location>
        <begin position="33"/>
        <end position="45"/>
    </location>
</feature>
<keyword evidence="4" id="KW-0472">Membrane</keyword>
<dbReference type="SUPFAM" id="SSF57424">
    <property type="entry name" value="LDL receptor-like module"/>
    <property type="match status" value="2"/>
</dbReference>
<dbReference type="InterPro" id="IPR036055">
    <property type="entry name" value="LDL_receptor-like_sf"/>
</dbReference>
<dbReference type="RefSeq" id="XP_046591840.1">
    <property type="nucleotide sequence ID" value="XM_046735884.1"/>
</dbReference>
<feature type="disulfide bond" evidence="2">
    <location>
        <begin position="40"/>
        <end position="58"/>
    </location>
</feature>
<gene>
    <name evidence="8" type="primary">LOC107222892</name>
</gene>
<accession>A0ABM3FUY5</accession>
<dbReference type="PANTHER" id="PTHR47537">
    <property type="entry name" value="CUBILIN"/>
    <property type="match status" value="1"/>
</dbReference>
<proteinExistence type="predicted"/>
<dbReference type="PRINTS" id="PR00261">
    <property type="entry name" value="LDLRECEPTOR"/>
</dbReference>
<feature type="region of interest" description="Disordered" evidence="3">
    <location>
        <begin position="939"/>
        <end position="982"/>
    </location>
</feature>
<feature type="domain" description="CUB" evidence="6">
    <location>
        <begin position="537"/>
        <end position="676"/>
    </location>
</feature>
<evidence type="ECO:0000256" key="2">
    <source>
        <dbReference type="PROSITE-ProRule" id="PRU00124"/>
    </source>
</evidence>
<name>A0ABM3FUY5_NEOLC</name>
<sequence>MGRADAGGGWKGVWLSIIVMLGGSGGAEGAGSCGLAELGCKDGHCVPLDAYCDGKDDCGDGSDEPALCTPCNRTYHGVEGRTYKLVLLRPVQVRLPFFCHLTFTAGGPGHGELVQLLWEEFKIGRLDPAAEDATGSCPEGSLQLAELGRPFTGGSWCGAGKGRASYYSETSTVTASVRLFHAPTSVPFEFSLRYRFVARSEAIARLGQPGLPFERGAPVPGTYCSRNFYECYRKRCRVQSPNYPGEYPRNATCLLNLRQKEVPTCKHAMMAVRPSAPGPAGLAASNATLAVWQDCPPERDRIVIRDGTGPDDPVLLTYCGGPLPRVTARGPTMLVEFRSSSLAIPLGASALRLELEAEVVFVDSDGLDYARGTQGCHFFVNGTAWRSGVLKAPLHSLPPGSSCTWNIQGLSGDRVWIYFSSYSQRDLTGNAESNVSARTDRPCAVKITLWDGTPSNGLPIVALCDEAPRLCAHAALRNATRATRPCTAEESYLTVAPTLTLKMESLPGTVLHTVNFQARYEFVATLQGGESWIEGACNRVWRKVRAGTITSPRDVRLFGRGGASRLECRYRVEGGPGERVRLTLHNASLGELTTCVSERDFHTGRPRCSPEVGSREAHLTLFEAPWRDFRLPRACLCDNTSHLPLTHISTSRALEITFLVDQQAPHEDFETVFFHASFELVRAPECPRKQRVRGEGGELRFVAPPLSRPDIYCEGLPWLVEARENRSLFLLTWGWFLPLDPNPANGQPVVSDAPRCPTSNRVLLYSGKPPKLLKVVCPAEPGAREYAVHVFSEEWLSAEGEGGVGRDAWLGPPRAPALLIDFVAREPGQAAASWLEISRSRSALRRQLRLPERGVENDTSATGDCPHRCPELGACIAASLWCDGRPHCPSGHDEEHCGNGARLLGMLPPAVWLFVAGTAGVVTAFACILAILIGPRNRREDSVTKDSTRERSRAEHQPKRPFWAQPPDNSSPVSWSTSTSTGRQQSRDTMLYFTVQVTNLTENTPSWCQDIGTVTGAYLCDTPPRSILGDF</sequence>
<dbReference type="SUPFAM" id="SSF49854">
    <property type="entry name" value="Spermadhesin, CUB domain"/>
    <property type="match status" value="2"/>
</dbReference>